<dbReference type="InterPro" id="IPR006086">
    <property type="entry name" value="XPG-I_dom"/>
</dbReference>
<dbReference type="SMART" id="SM00279">
    <property type="entry name" value="HhH2"/>
    <property type="match status" value="1"/>
</dbReference>
<accession>A0ABU6XGD9</accession>
<gene>
    <name evidence="6" type="primary">UVH3</name>
    <name evidence="6" type="ORF">PIB30_053855</name>
</gene>
<comment type="subcellular location">
    <subcellularLocation>
        <location evidence="1">Nucleus</location>
    </subcellularLocation>
</comment>
<keyword evidence="2" id="KW-0539">Nucleus</keyword>
<dbReference type="Proteomes" id="UP001341840">
    <property type="component" value="Unassembled WGS sequence"/>
</dbReference>
<dbReference type="PRINTS" id="PR00853">
    <property type="entry name" value="XPGRADSUPER"/>
</dbReference>
<evidence type="ECO:0000256" key="2">
    <source>
        <dbReference type="ARBA" id="ARBA00023242"/>
    </source>
</evidence>
<protein>
    <submittedName>
        <fullName evidence="6">DNA repair protein uvh3</fullName>
    </submittedName>
</protein>
<organism evidence="6 7">
    <name type="scientific">Stylosanthes scabra</name>
    <dbReference type="NCBI Taxonomy" id="79078"/>
    <lineage>
        <taxon>Eukaryota</taxon>
        <taxon>Viridiplantae</taxon>
        <taxon>Streptophyta</taxon>
        <taxon>Embryophyta</taxon>
        <taxon>Tracheophyta</taxon>
        <taxon>Spermatophyta</taxon>
        <taxon>Magnoliopsida</taxon>
        <taxon>eudicotyledons</taxon>
        <taxon>Gunneridae</taxon>
        <taxon>Pentapetalae</taxon>
        <taxon>rosids</taxon>
        <taxon>fabids</taxon>
        <taxon>Fabales</taxon>
        <taxon>Fabaceae</taxon>
        <taxon>Papilionoideae</taxon>
        <taxon>50 kb inversion clade</taxon>
        <taxon>dalbergioids sensu lato</taxon>
        <taxon>Dalbergieae</taxon>
        <taxon>Pterocarpus clade</taxon>
        <taxon>Stylosanthes</taxon>
    </lineage>
</organism>
<evidence type="ECO:0000256" key="1">
    <source>
        <dbReference type="ARBA" id="ARBA00004123"/>
    </source>
</evidence>
<feature type="coiled-coil region" evidence="3">
    <location>
        <begin position="1"/>
        <end position="28"/>
    </location>
</feature>
<dbReference type="PANTHER" id="PTHR16171">
    <property type="entry name" value="DNA REPAIR PROTEIN COMPLEMENTING XP-G CELLS-RELATED"/>
    <property type="match status" value="1"/>
</dbReference>
<reference evidence="6 7" key="1">
    <citation type="journal article" date="2023" name="Plants (Basel)">
        <title>Bridging the Gap: Combining Genomics and Transcriptomics Approaches to Understand Stylosanthes scabra, an Orphan Legume from the Brazilian Caatinga.</title>
        <authorList>
            <person name="Ferreira-Neto J.R.C."/>
            <person name="da Silva M.D."/>
            <person name="Binneck E."/>
            <person name="de Melo N.F."/>
            <person name="da Silva R.H."/>
            <person name="de Melo A.L.T.M."/>
            <person name="Pandolfi V."/>
            <person name="Bustamante F.O."/>
            <person name="Brasileiro-Vidal A.C."/>
            <person name="Benko-Iseppon A.M."/>
        </authorList>
    </citation>
    <scope>NUCLEOTIDE SEQUENCE [LARGE SCALE GENOMIC DNA]</scope>
    <source>
        <tissue evidence="6">Leaves</tissue>
    </source>
</reference>
<dbReference type="SUPFAM" id="SSF88723">
    <property type="entry name" value="PIN domain-like"/>
    <property type="match status" value="1"/>
</dbReference>
<dbReference type="InterPro" id="IPR029060">
    <property type="entry name" value="PIN-like_dom_sf"/>
</dbReference>
<dbReference type="PANTHER" id="PTHR16171:SF7">
    <property type="entry name" value="DNA REPAIR PROTEIN RAD2"/>
    <property type="match status" value="1"/>
</dbReference>
<dbReference type="Pfam" id="PF00867">
    <property type="entry name" value="XPG_I"/>
    <property type="match status" value="1"/>
</dbReference>
<feature type="region of interest" description="Disordered" evidence="4">
    <location>
        <begin position="160"/>
        <end position="193"/>
    </location>
</feature>
<evidence type="ECO:0000259" key="5">
    <source>
        <dbReference type="SMART" id="SM00484"/>
    </source>
</evidence>
<evidence type="ECO:0000313" key="7">
    <source>
        <dbReference type="Proteomes" id="UP001341840"/>
    </source>
</evidence>
<dbReference type="InterPro" id="IPR036279">
    <property type="entry name" value="5-3_exonuclease_C_sf"/>
</dbReference>
<proteinExistence type="predicted"/>
<sequence>MRILDQEYRNLENEQKKLERNAESVNSELFTECQELLPMFGLSYIIAPMEAEAQCAFFETTKLVDGVITDDSDVLLFGARRVHKNIFDDHKYIETYFMEDIEKELGLSREKLVRMALLLGSDYTEGVSGIGIVNAIEVVNAFPEEDGLLKFRQRVESPDPTILGKLNTKSGSNTRKKGSKEPLPDQIISDVRN</sequence>
<evidence type="ECO:0000256" key="3">
    <source>
        <dbReference type="SAM" id="Coils"/>
    </source>
</evidence>
<dbReference type="SUPFAM" id="SSF47807">
    <property type="entry name" value="5' to 3' exonuclease, C-terminal subdomain"/>
    <property type="match status" value="1"/>
</dbReference>
<dbReference type="SMART" id="SM00484">
    <property type="entry name" value="XPGI"/>
    <property type="match status" value="1"/>
</dbReference>
<feature type="domain" description="XPG-I" evidence="5">
    <location>
        <begin position="38"/>
        <end position="107"/>
    </location>
</feature>
<name>A0ABU6XGD9_9FABA</name>
<dbReference type="InterPro" id="IPR006084">
    <property type="entry name" value="XPG/Rad2"/>
</dbReference>
<evidence type="ECO:0000256" key="4">
    <source>
        <dbReference type="SAM" id="MobiDB-lite"/>
    </source>
</evidence>
<evidence type="ECO:0000313" key="6">
    <source>
        <dbReference type="EMBL" id="MED6197134.1"/>
    </source>
</evidence>
<dbReference type="Gene3D" id="3.40.50.1010">
    <property type="entry name" value="5'-nuclease"/>
    <property type="match status" value="1"/>
</dbReference>
<dbReference type="InterPro" id="IPR008918">
    <property type="entry name" value="HhH2"/>
</dbReference>
<dbReference type="EMBL" id="JASCZI010211853">
    <property type="protein sequence ID" value="MED6197134.1"/>
    <property type="molecule type" value="Genomic_DNA"/>
</dbReference>
<comment type="caution">
    <text evidence="6">The sequence shown here is derived from an EMBL/GenBank/DDBJ whole genome shotgun (WGS) entry which is preliminary data.</text>
</comment>
<dbReference type="CDD" id="cd09868">
    <property type="entry name" value="PIN_XPG_RAD2"/>
    <property type="match status" value="1"/>
</dbReference>
<keyword evidence="7" id="KW-1185">Reference proteome</keyword>
<dbReference type="Gene3D" id="1.10.150.20">
    <property type="entry name" value="5' to 3' exonuclease, C-terminal subdomain"/>
    <property type="match status" value="1"/>
</dbReference>
<keyword evidence="3" id="KW-0175">Coiled coil</keyword>